<sequence length="73" mass="8368">MTTAELATGPVRMCCICRQRRAKAELLRHVRAATGEGFVPDPRGIMPGRGLYVCDQGECRERFLRYGDRRKKR</sequence>
<feature type="domain" description="YlxR" evidence="1">
    <location>
        <begin position="12"/>
        <end position="64"/>
    </location>
</feature>
<reference evidence="2 3" key="1">
    <citation type="submission" date="2017-06" db="EMBL/GenBank/DDBJ databases">
        <authorList>
            <person name="Kim H.J."/>
            <person name="Triplett B.A."/>
        </authorList>
    </citation>
    <scope>NUCLEOTIDE SEQUENCE [LARGE SCALE GENOMIC DNA]</scope>
    <source>
        <strain evidence="2 3">DSM 13116</strain>
    </source>
</reference>
<dbReference type="PANTHER" id="PTHR34215">
    <property type="entry name" value="BLL0784 PROTEIN"/>
    <property type="match status" value="1"/>
</dbReference>
<dbReference type="Proteomes" id="UP000198324">
    <property type="component" value="Unassembled WGS sequence"/>
</dbReference>
<dbReference type="Pfam" id="PF04296">
    <property type="entry name" value="YlxR"/>
    <property type="match status" value="1"/>
</dbReference>
<evidence type="ECO:0000259" key="1">
    <source>
        <dbReference type="Pfam" id="PF04296"/>
    </source>
</evidence>
<dbReference type="PANTHER" id="PTHR34215:SF1">
    <property type="entry name" value="YLXR DOMAIN-CONTAINING PROTEIN"/>
    <property type="match status" value="1"/>
</dbReference>
<dbReference type="OrthoDB" id="5518171at2"/>
<keyword evidence="3" id="KW-1185">Reference proteome</keyword>
<dbReference type="Gene3D" id="3.30.1230.10">
    <property type="entry name" value="YlxR-like"/>
    <property type="match status" value="1"/>
</dbReference>
<organism evidence="2 3">
    <name type="scientific">Humidesulfovibrio mexicanus</name>
    <dbReference type="NCBI Taxonomy" id="147047"/>
    <lineage>
        <taxon>Bacteria</taxon>
        <taxon>Pseudomonadati</taxon>
        <taxon>Thermodesulfobacteriota</taxon>
        <taxon>Desulfovibrionia</taxon>
        <taxon>Desulfovibrionales</taxon>
        <taxon>Desulfovibrionaceae</taxon>
        <taxon>Humidesulfovibrio</taxon>
    </lineage>
</organism>
<dbReference type="EMBL" id="FZOC01000001">
    <property type="protein sequence ID" value="SNR64485.1"/>
    <property type="molecule type" value="Genomic_DNA"/>
</dbReference>
<evidence type="ECO:0000313" key="3">
    <source>
        <dbReference type="Proteomes" id="UP000198324"/>
    </source>
</evidence>
<dbReference type="AlphaFoldDB" id="A0A238XZS5"/>
<dbReference type="SUPFAM" id="SSF64376">
    <property type="entry name" value="YlxR-like"/>
    <property type="match status" value="1"/>
</dbReference>
<protein>
    <recommendedName>
        <fullName evidence="1">YlxR domain-containing protein</fullName>
    </recommendedName>
</protein>
<name>A0A238XZS5_9BACT</name>
<accession>A0A238XZS5</accession>
<dbReference type="InterPro" id="IPR037465">
    <property type="entry name" value="YlxR"/>
</dbReference>
<gene>
    <name evidence="2" type="ORF">SAMN04488503_0573</name>
</gene>
<proteinExistence type="predicted"/>
<evidence type="ECO:0000313" key="2">
    <source>
        <dbReference type="EMBL" id="SNR64485.1"/>
    </source>
</evidence>
<dbReference type="InterPro" id="IPR035931">
    <property type="entry name" value="YlxR-like_sf"/>
</dbReference>
<dbReference type="InterPro" id="IPR007393">
    <property type="entry name" value="YlxR_dom"/>
</dbReference>